<organism evidence="2 3">
    <name type="scientific">Gemmobacter megaterium</name>
    <dbReference type="NCBI Taxonomy" id="1086013"/>
    <lineage>
        <taxon>Bacteria</taxon>
        <taxon>Pseudomonadati</taxon>
        <taxon>Pseudomonadota</taxon>
        <taxon>Alphaproteobacteria</taxon>
        <taxon>Rhodobacterales</taxon>
        <taxon>Paracoccaceae</taxon>
        <taxon>Gemmobacter</taxon>
    </lineage>
</organism>
<gene>
    <name evidence="2" type="ORF">SAMN05421774_10729</name>
</gene>
<dbReference type="Proteomes" id="UP000186141">
    <property type="component" value="Unassembled WGS sequence"/>
</dbReference>
<dbReference type="Gene3D" id="3.40.190.10">
    <property type="entry name" value="Periplasmic binding protein-like II"/>
    <property type="match status" value="1"/>
</dbReference>
<name>A0A1N7Q2Z5_9RHOB</name>
<evidence type="ECO:0008006" key="4">
    <source>
        <dbReference type="Google" id="ProtNLM"/>
    </source>
</evidence>
<accession>A0A1N7Q2Z5</accession>
<reference evidence="2 3" key="1">
    <citation type="submission" date="2017-01" db="EMBL/GenBank/DDBJ databases">
        <authorList>
            <person name="Mah S.A."/>
            <person name="Swanson W.J."/>
            <person name="Moy G.W."/>
            <person name="Vacquier V.D."/>
        </authorList>
    </citation>
    <scope>NUCLEOTIDE SEQUENCE [LARGE SCALE GENOMIC DNA]</scope>
    <source>
        <strain evidence="2 3">DSM 26375</strain>
    </source>
</reference>
<dbReference type="OrthoDB" id="9785015at2"/>
<evidence type="ECO:0000256" key="1">
    <source>
        <dbReference type="SAM" id="SignalP"/>
    </source>
</evidence>
<feature type="chain" id="PRO_5013337808" description="PBP domain-containing protein" evidence="1">
    <location>
        <begin position="22"/>
        <end position="146"/>
    </location>
</feature>
<feature type="signal peptide" evidence="1">
    <location>
        <begin position="1"/>
        <end position="21"/>
    </location>
</feature>
<dbReference type="AlphaFoldDB" id="A0A1N7Q2Z5"/>
<dbReference type="EMBL" id="FTOT01000007">
    <property type="protein sequence ID" value="SIT17253.1"/>
    <property type="molecule type" value="Genomic_DNA"/>
</dbReference>
<dbReference type="SUPFAM" id="SSF53850">
    <property type="entry name" value="Periplasmic binding protein-like II"/>
    <property type="match status" value="1"/>
</dbReference>
<dbReference type="RefSeq" id="WP_076533063.1">
    <property type="nucleotide sequence ID" value="NZ_BMEH01000007.1"/>
</dbReference>
<evidence type="ECO:0000313" key="2">
    <source>
        <dbReference type="EMBL" id="SIT17253.1"/>
    </source>
</evidence>
<evidence type="ECO:0000313" key="3">
    <source>
        <dbReference type="Proteomes" id="UP000186141"/>
    </source>
</evidence>
<proteinExistence type="predicted"/>
<keyword evidence="3" id="KW-1185">Reference proteome</keyword>
<protein>
    <recommendedName>
        <fullName evidence="4">PBP domain-containing protein</fullName>
    </recommendedName>
</protein>
<keyword evidence="1" id="KW-0732">Signal</keyword>
<dbReference type="STRING" id="1086013.SAMN05421774_10729"/>
<sequence length="146" mass="14836">MIRLLAVLGLALGLVTQQAQASAATVAVDPGFAPVASALAQMFSAQTGHDLVLMVAAGPALEGTAADVLLAPDADLPARLAEDGRAAPESLMTYAMGAAGGDGATRPRDAVLLRDGAQNPVARSFMEFLMTPEAWDVIVSHGFGAH</sequence>